<organism evidence="1 2">
    <name type="scientific">Nicotiana attenuata</name>
    <name type="common">Coyote tobacco</name>
    <dbReference type="NCBI Taxonomy" id="49451"/>
    <lineage>
        <taxon>Eukaryota</taxon>
        <taxon>Viridiplantae</taxon>
        <taxon>Streptophyta</taxon>
        <taxon>Embryophyta</taxon>
        <taxon>Tracheophyta</taxon>
        <taxon>Spermatophyta</taxon>
        <taxon>Magnoliopsida</taxon>
        <taxon>eudicotyledons</taxon>
        <taxon>Gunneridae</taxon>
        <taxon>Pentapetalae</taxon>
        <taxon>asterids</taxon>
        <taxon>lamiids</taxon>
        <taxon>Solanales</taxon>
        <taxon>Solanaceae</taxon>
        <taxon>Nicotianoideae</taxon>
        <taxon>Nicotianeae</taxon>
        <taxon>Nicotiana</taxon>
    </lineage>
</organism>
<proteinExistence type="predicted"/>
<protein>
    <submittedName>
        <fullName evidence="1">Retrovirus-related pol polyprotein from transposon tnt 1-94</fullName>
    </submittedName>
</protein>
<dbReference type="Gramene" id="OIT35612">
    <property type="protein sequence ID" value="OIT35612"/>
    <property type="gene ID" value="A4A49_61936"/>
</dbReference>
<dbReference type="PANTHER" id="PTHR11439:SF483">
    <property type="entry name" value="PEPTIDE SYNTHASE GLIP-LIKE, PUTATIVE (AFU_ORTHOLOGUE AFUA_3G12920)-RELATED"/>
    <property type="match status" value="1"/>
</dbReference>
<accession>A0A314L290</accession>
<dbReference type="EMBL" id="MJEQ01000535">
    <property type="protein sequence ID" value="OIT35612.1"/>
    <property type="molecule type" value="Genomic_DNA"/>
</dbReference>
<dbReference type="STRING" id="49451.A0A314L290"/>
<name>A0A314L290_NICAT</name>
<dbReference type="AlphaFoldDB" id="A0A314L290"/>
<reference evidence="1" key="1">
    <citation type="submission" date="2016-11" db="EMBL/GenBank/DDBJ databases">
        <title>The genome of Nicotiana attenuata.</title>
        <authorList>
            <person name="Xu S."/>
            <person name="Brockmoeller T."/>
            <person name="Gaquerel E."/>
            <person name="Navarro A."/>
            <person name="Kuhl H."/>
            <person name="Gase K."/>
            <person name="Ling Z."/>
            <person name="Zhou W."/>
            <person name="Kreitzer C."/>
            <person name="Stanke M."/>
            <person name="Tang H."/>
            <person name="Lyons E."/>
            <person name="Pandey P."/>
            <person name="Pandey S.P."/>
            <person name="Timmermann B."/>
            <person name="Baldwin I.T."/>
        </authorList>
    </citation>
    <scope>NUCLEOTIDE SEQUENCE [LARGE SCALE GENOMIC DNA]</scope>
    <source>
        <strain evidence="1">UT</strain>
    </source>
</reference>
<dbReference type="PANTHER" id="PTHR11439">
    <property type="entry name" value="GAG-POL-RELATED RETROTRANSPOSON"/>
    <property type="match status" value="1"/>
</dbReference>
<dbReference type="CDD" id="cd09272">
    <property type="entry name" value="RNase_HI_RT_Ty1"/>
    <property type="match status" value="1"/>
</dbReference>
<evidence type="ECO:0000313" key="2">
    <source>
        <dbReference type="Proteomes" id="UP000187609"/>
    </source>
</evidence>
<comment type="caution">
    <text evidence="1">The sequence shown here is derived from an EMBL/GenBank/DDBJ whole genome shotgun (WGS) entry which is preliminary data.</text>
</comment>
<feature type="non-terminal residue" evidence="1">
    <location>
        <position position="1"/>
    </location>
</feature>
<dbReference type="Proteomes" id="UP000187609">
    <property type="component" value="Unassembled WGS sequence"/>
</dbReference>
<gene>
    <name evidence="1" type="primary">POLX_40</name>
    <name evidence="1" type="ORF">A4A49_61936</name>
</gene>
<keyword evidence="2" id="KW-1185">Reference proteome</keyword>
<evidence type="ECO:0000313" key="1">
    <source>
        <dbReference type="EMBL" id="OIT35612.1"/>
    </source>
</evidence>
<sequence length="110" mass="12774">EHWKACGSAVQEVVWLKRFFEHLDINKELAGSMTLYCDSQAAIAYTKDPKYHSKTKHIDIKYNFVRDMVASGEINLQYIPKRNMIVAPFTNAISRDLFEEHVMALGLRRI</sequence>